<dbReference type="STRING" id="768710.DesyoDRAFT_2665"/>
<reference evidence="1 2" key="1">
    <citation type="submission" date="2011-11" db="EMBL/GenBank/DDBJ databases">
        <title>The Noncontiguous Finished genome of Desulfosporosinus youngiae DSM 17734.</title>
        <authorList>
            <consortium name="US DOE Joint Genome Institute (JGI-PGF)"/>
            <person name="Lucas S."/>
            <person name="Han J."/>
            <person name="Lapidus A."/>
            <person name="Cheng J.-F."/>
            <person name="Goodwin L."/>
            <person name="Pitluck S."/>
            <person name="Peters L."/>
            <person name="Ovchinnikova G."/>
            <person name="Lu M."/>
            <person name="Land M.L."/>
            <person name="Hauser L."/>
            <person name="Pester M."/>
            <person name="Spring S."/>
            <person name="Ollivier B."/>
            <person name="Rattei T."/>
            <person name="Klenk H.-P."/>
            <person name="Wagner M."/>
            <person name="Loy A."/>
            <person name="Woyke T.J."/>
        </authorList>
    </citation>
    <scope>NUCLEOTIDE SEQUENCE [LARGE SCALE GENOMIC DNA]</scope>
    <source>
        <strain evidence="1 2">DSM 17734</strain>
    </source>
</reference>
<sequence length="81" mass="9489">MQVKCVTGDAFESLLLSELMLVSKLRSRGPYFRFREKNVRMDCFCLNRADNPCAFCYNFLDNKYKVYIRLSLAKGLFETLS</sequence>
<keyword evidence="2" id="KW-1185">Reference proteome</keyword>
<gene>
    <name evidence="1" type="ORF">DesyoDRAFT_2665</name>
</gene>
<dbReference type="EMBL" id="CM001441">
    <property type="protein sequence ID" value="EHQ89731.1"/>
    <property type="molecule type" value="Genomic_DNA"/>
</dbReference>
<accession>H5Y450</accession>
<evidence type="ECO:0000313" key="1">
    <source>
        <dbReference type="EMBL" id="EHQ89731.1"/>
    </source>
</evidence>
<organism evidence="1 2">
    <name type="scientific">Desulfosporosinus youngiae DSM 17734</name>
    <dbReference type="NCBI Taxonomy" id="768710"/>
    <lineage>
        <taxon>Bacteria</taxon>
        <taxon>Bacillati</taxon>
        <taxon>Bacillota</taxon>
        <taxon>Clostridia</taxon>
        <taxon>Eubacteriales</taxon>
        <taxon>Desulfitobacteriaceae</taxon>
        <taxon>Desulfosporosinus</taxon>
    </lineage>
</organism>
<protein>
    <submittedName>
        <fullName evidence="1">Uncharacterized protein</fullName>
    </submittedName>
</protein>
<dbReference type="Proteomes" id="UP000005104">
    <property type="component" value="Chromosome"/>
</dbReference>
<evidence type="ECO:0000313" key="2">
    <source>
        <dbReference type="Proteomes" id="UP000005104"/>
    </source>
</evidence>
<proteinExistence type="predicted"/>
<name>H5Y450_9FIRM</name>
<dbReference type="HOGENOM" id="CLU_2568338_0_0_9"/>
<dbReference type="AlphaFoldDB" id="H5Y450"/>